<dbReference type="InterPro" id="IPR001482">
    <property type="entry name" value="T2SS/T4SS_dom"/>
</dbReference>
<evidence type="ECO:0000313" key="3">
    <source>
        <dbReference type="EMBL" id="RTE05392.1"/>
    </source>
</evidence>
<dbReference type="PANTHER" id="PTHR30486:SF15">
    <property type="entry name" value="TYPE II_IV SECRETION SYSTEM ATPASE"/>
    <property type="match status" value="1"/>
</dbReference>
<sequence>MQAGNAAVVQLKQHIKDRLDFSMTMSDEQLRECIEQHVFEAAAAEGWTSNEIGAVVKRIFDSFRGLDILQPLIDDPTVTEIMVNGHQDIFFERQGRVERYPYTLESAEKLEDLIQMIVAKVNRIVNQASPVVDARLEDGSRVNIVLPPVSLAGATLTIRKFPEKPMEMADLIRFGSLTEQAAELLQILVEAGFNLFIGGGTGSGKTTFLNALSAFIPPHERIITIEDSAELQICTIPNLVRLETRNANTEGRGEITMRELIRSSLRMRPNRIIVGEVRGAEALDMLSAMNTGHDGSLSTGHGNSSKDMLSRLETMVLSAAPLPIEVIRKQIASALDILVHISRMRDRTRKITEIHQVIGMKDGEVELQPLFRFVESGESEEGNLLGELVYTGEKLWNEAKLRMAGKTLPPWFETHSKEGEAV</sequence>
<dbReference type="Proteomes" id="UP000276128">
    <property type="component" value="Unassembled WGS sequence"/>
</dbReference>
<evidence type="ECO:0000256" key="1">
    <source>
        <dbReference type="ARBA" id="ARBA00006611"/>
    </source>
</evidence>
<dbReference type="RefSeq" id="WP_126144043.1">
    <property type="nucleotide sequence ID" value="NZ_RXHU01000083.1"/>
</dbReference>
<proteinExistence type="inferred from homology"/>
<dbReference type="GO" id="GO:0016887">
    <property type="term" value="F:ATP hydrolysis activity"/>
    <property type="evidence" value="ECO:0007669"/>
    <property type="project" value="InterPro"/>
</dbReference>
<dbReference type="SUPFAM" id="SSF52540">
    <property type="entry name" value="P-loop containing nucleoside triphosphate hydrolases"/>
    <property type="match status" value="1"/>
</dbReference>
<organism evidence="3 4">
    <name type="scientific">Paenibacillus whitsoniae</name>
    <dbReference type="NCBI Taxonomy" id="2496558"/>
    <lineage>
        <taxon>Bacteria</taxon>
        <taxon>Bacillati</taxon>
        <taxon>Bacillota</taxon>
        <taxon>Bacilli</taxon>
        <taxon>Bacillales</taxon>
        <taxon>Paenibacillaceae</taxon>
        <taxon>Paenibacillus</taxon>
    </lineage>
</organism>
<keyword evidence="4" id="KW-1185">Reference proteome</keyword>
<dbReference type="Gene3D" id="3.40.50.300">
    <property type="entry name" value="P-loop containing nucleotide triphosphate hydrolases"/>
    <property type="match status" value="1"/>
</dbReference>
<gene>
    <name evidence="3" type="ORF">EJQ19_25400</name>
</gene>
<dbReference type="AlphaFoldDB" id="A0A3S0CRA1"/>
<evidence type="ECO:0000313" key="4">
    <source>
        <dbReference type="Proteomes" id="UP000276128"/>
    </source>
</evidence>
<comment type="similarity">
    <text evidence="1">Belongs to the GSP E family.</text>
</comment>
<name>A0A3S0CRA1_9BACL</name>
<dbReference type="InterPro" id="IPR027417">
    <property type="entry name" value="P-loop_NTPase"/>
</dbReference>
<comment type="caution">
    <text evidence="3">The sequence shown here is derived from an EMBL/GenBank/DDBJ whole genome shotgun (WGS) entry which is preliminary data.</text>
</comment>
<dbReference type="EMBL" id="RXHU01000083">
    <property type="protein sequence ID" value="RTE05392.1"/>
    <property type="molecule type" value="Genomic_DNA"/>
</dbReference>
<evidence type="ECO:0000259" key="2">
    <source>
        <dbReference type="Pfam" id="PF00437"/>
    </source>
</evidence>
<dbReference type="Gene3D" id="3.30.450.380">
    <property type="match status" value="1"/>
</dbReference>
<dbReference type="CDD" id="cd01130">
    <property type="entry name" value="VirB11-like_ATPase"/>
    <property type="match status" value="1"/>
</dbReference>
<accession>A0A3S0CRA1</accession>
<dbReference type="InterPro" id="IPR050921">
    <property type="entry name" value="T4SS_GSP_E_ATPase"/>
</dbReference>
<feature type="domain" description="Bacterial type II secretion system protein E" evidence="2">
    <location>
        <begin position="67"/>
        <end position="343"/>
    </location>
</feature>
<dbReference type="PANTHER" id="PTHR30486">
    <property type="entry name" value="TWITCHING MOTILITY PROTEIN PILT"/>
    <property type="match status" value="1"/>
</dbReference>
<dbReference type="OrthoDB" id="9810761at2"/>
<reference evidence="3 4" key="1">
    <citation type="submission" date="2018-12" db="EMBL/GenBank/DDBJ databases">
        <title>Bacillus ochoae sp. nov., Paenibacillus whitsoniae sp. nov., Paenibacillus spiritus sp. nov. Isolated from the Mars Exploration Rover during spacecraft assembly.</title>
        <authorList>
            <person name="Seuylemezian A."/>
            <person name="Vaishampayan P."/>
        </authorList>
    </citation>
    <scope>NUCLEOTIDE SEQUENCE [LARGE SCALE GENOMIC DNA]</scope>
    <source>
        <strain evidence="3 4">MER 54</strain>
    </source>
</reference>
<protein>
    <submittedName>
        <fullName evidence="3">CpaF family protein</fullName>
    </submittedName>
</protein>
<dbReference type="Pfam" id="PF00437">
    <property type="entry name" value="T2SSE"/>
    <property type="match status" value="1"/>
</dbReference>